<dbReference type="KEGG" id="cmic:caldi_08880"/>
<sequence>MTRTISEIRPEWLQARAHALASDPKVNLRRRQLQHSTHLAKTKSVIVAEDLDAGGLLQGRAAAAAGAPAPGLDRNARGTSGYRGRPHRQCVVALQGLSPARRDKIEVAMFRPAGAGPPTQVKAVVMPVAIRLDLLRPVTDEELMRLSERNPGYQFERTAEGRLVVTPTGGESGRLSMEVAGQLHAWNKRTGLGVVFDSSTGFRLPDGSLLSPDAAWLPRGRWEALTREERKGFVPLCPEAVFEVRSPSQTADELREKMRAYLSNGARIAVLVDPYERAVEVYRPEREPERHANPPRVALDPELPGFALDLEPVFG</sequence>
<dbReference type="Gene3D" id="3.90.1570.10">
    <property type="entry name" value="tt1808, chain A"/>
    <property type="match status" value="1"/>
</dbReference>
<feature type="compositionally biased region" description="Low complexity" evidence="1">
    <location>
        <begin position="64"/>
        <end position="73"/>
    </location>
</feature>
<dbReference type="PANTHER" id="PTHR34107:SF7">
    <property type="entry name" value="SLR2092 PROTEIN"/>
    <property type="match status" value="1"/>
</dbReference>
<evidence type="ECO:0000259" key="2">
    <source>
        <dbReference type="Pfam" id="PF05685"/>
    </source>
</evidence>
<dbReference type="InterPro" id="IPR012296">
    <property type="entry name" value="Nuclease_put_TT1808"/>
</dbReference>
<evidence type="ECO:0000313" key="4">
    <source>
        <dbReference type="Proteomes" id="UP001163687"/>
    </source>
</evidence>
<dbReference type="SUPFAM" id="SSF52980">
    <property type="entry name" value="Restriction endonuclease-like"/>
    <property type="match status" value="1"/>
</dbReference>
<dbReference type="InterPro" id="IPR011335">
    <property type="entry name" value="Restrct_endonuc-II-like"/>
</dbReference>
<dbReference type="PANTHER" id="PTHR34107">
    <property type="entry name" value="SLL0198 PROTEIN-RELATED"/>
    <property type="match status" value="1"/>
</dbReference>
<gene>
    <name evidence="3" type="ORF">caldi_08880</name>
</gene>
<dbReference type="AlphaFoldDB" id="A0AA35CK04"/>
<keyword evidence="4" id="KW-1185">Reference proteome</keyword>
<dbReference type="InterPro" id="IPR008538">
    <property type="entry name" value="Uma2"/>
</dbReference>
<reference evidence="3" key="1">
    <citation type="submission" date="2022-03" db="EMBL/GenBank/DDBJ databases">
        <title>Complete genome sequence of Caldinitratiruptor microaerophilus.</title>
        <authorList>
            <person name="Mukaiyama R."/>
            <person name="Nishiyama T."/>
            <person name="Ueda K."/>
        </authorList>
    </citation>
    <scope>NUCLEOTIDE SEQUENCE</scope>
    <source>
        <strain evidence="3">JCM 16183</strain>
    </source>
</reference>
<dbReference type="CDD" id="cd06260">
    <property type="entry name" value="DUF820-like"/>
    <property type="match status" value="1"/>
</dbReference>
<dbReference type="Proteomes" id="UP001163687">
    <property type="component" value="Chromosome"/>
</dbReference>
<evidence type="ECO:0000313" key="3">
    <source>
        <dbReference type="EMBL" id="BDG59798.1"/>
    </source>
</evidence>
<accession>A0AA35CK04</accession>
<organism evidence="3 4">
    <name type="scientific">Caldinitratiruptor microaerophilus</name>
    <dbReference type="NCBI Taxonomy" id="671077"/>
    <lineage>
        <taxon>Bacteria</taxon>
        <taxon>Bacillati</taxon>
        <taxon>Bacillota</taxon>
        <taxon>Clostridia</taxon>
        <taxon>Eubacteriales</taxon>
        <taxon>Symbiobacteriaceae</taxon>
        <taxon>Caldinitratiruptor</taxon>
    </lineage>
</organism>
<proteinExistence type="predicted"/>
<dbReference type="Pfam" id="PF05685">
    <property type="entry name" value="Uma2"/>
    <property type="match status" value="1"/>
</dbReference>
<name>A0AA35CK04_9FIRM</name>
<feature type="region of interest" description="Disordered" evidence="1">
    <location>
        <begin position="64"/>
        <end position="84"/>
    </location>
</feature>
<evidence type="ECO:0000256" key="1">
    <source>
        <dbReference type="SAM" id="MobiDB-lite"/>
    </source>
</evidence>
<feature type="domain" description="Putative restriction endonuclease" evidence="2">
    <location>
        <begin position="141"/>
        <end position="311"/>
    </location>
</feature>
<protein>
    <recommendedName>
        <fullName evidence="2">Putative restriction endonuclease domain-containing protein</fullName>
    </recommendedName>
</protein>
<dbReference type="EMBL" id="AP025628">
    <property type="protein sequence ID" value="BDG59798.1"/>
    <property type="molecule type" value="Genomic_DNA"/>
</dbReference>